<proteinExistence type="predicted"/>
<gene>
    <name evidence="1" type="ORF">CNR33_00016</name>
</gene>
<organism evidence="1 2">
    <name type="scientific">Pseudomonas phage tabernarius</name>
    <dbReference type="NCBI Taxonomy" id="2048978"/>
    <lineage>
        <taxon>Viruses</taxon>
        <taxon>Duplodnaviria</taxon>
        <taxon>Heunggongvirae</taxon>
        <taxon>Uroviricota</taxon>
        <taxon>Caudoviricetes</taxon>
        <taxon>Lindbergviridae</taxon>
        <taxon>Tabernariusvirus</taxon>
        <taxon>Tabernariusvirus tabernarius</taxon>
    </lineage>
</organism>
<accession>A0A2H4P6R0</accession>
<name>A0A2H4P6R0_9CAUD</name>
<protein>
    <submittedName>
        <fullName evidence="1">Uncharacterized protein</fullName>
    </submittedName>
</protein>
<sequence>MALTKKKFAKMGLSEQQKAMIDSINAEMDAADPEPESYAPNLNISPLAMHIRVINFSLWSM</sequence>
<dbReference type="Proteomes" id="UP000241090">
    <property type="component" value="Segment"/>
</dbReference>
<dbReference type="EMBL" id="MG018926">
    <property type="protein sequence ID" value="ATW57862.1"/>
    <property type="molecule type" value="Genomic_DNA"/>
</dbReference>
<keyword evidence="2" id="KW-1185">Reference proteome</keyword>
<evidence type="ECO:0000313" key="2">
    <source>
        <dbReference type="Proteomes" id="UP000241090"/>
    </source>
</evidence>
<evidence type="ECO:0000313" key="1">
    <source>
        <dbReference type="EMBL" id="ATW57862.1"/>
    </source>
</evidence>
<reference evidence="1 2" key="1">
    <citation type="submission" date="2017-09" db="EMBL/GenBank/DDBJ databases">
        <authorList>
            <person name="Ehlers B."/>
            <person name="Leendertz F.H."/>
        </authorList>
    </citation>
    <scope>NUCLEOTIDE SEQUENCE [LARGE SCALE GENOMIC DNA]</scope>
</reference>